<dbReference type="Pfam" id="PF18983">
    <property type="entry name" value="DUF5717"/>
    <property type="match status" value="1"/>
</dbReference>
<evidence type="ECO:0000313" key="4">
    <source>
        <dbReference type="Proteomes" id="UP000049979"/>
    </source>
</evidence>
<dbReference type="Pfam" id="PF18984">
    <property type="entry name" value="DUF5717_N"/>
    <property type="match status" value="1"/>
</dbReference>
<proteinExistence type="predicted"/>
<dbReference type="EMBL" id="CVRR01000019">
    <property type="protein sequence ID" value="CRL38850.1"/>
    <property type="molecule type" value="Genomic_DNA"/>
</dbReference>
<keyword evidence="4" id="KW-1185">Reference proteome</keyword>
<accession>A0A0M6WNH2</accession>
<organism evidence="3 4">
    <name type="scientific">Roseburia faecis</name>
    <dbReference type="NCBI Taxonomy" id="301302"/>
    <lineage>
        <taxon>Bacteria</taxon>
        <taxon>Bacillati</taxon>
        <taxon>Bacillota</taxon>
        <taxon>Clostridia</taxon>
        <taxon>Lachnospirales</taxon>
        <taxon>Lachnospiraceae</taxon>
        <taxon>Roseburia</taxon>
    </lineage>
</organism>
<dbReference type="OrthoDB" id="9758235at2"/>
<dbReference type="AlphaFoldDB" id="A0A0M6WNH2"/>
<evidence type="ECO:0000259" key="1">
    <source>
        <dbReference type="Pfam" id="PF18983"/>
    </source>
</evidence>
<reference evidence="4" key="1">
    <citation type="submission" date="2015-05" db="EMBL/GenBank/DDBJ databases">
        <authorList>
            <consortium name="Pathogen Informatics"/>
        </authorList>
    </citation>
    <scope>NUCLEOTIDE SEQUENCE [LARGE SCALE GENOMIC DNA]</scope>
    <source>
        <strain evidence="4">M72</strain>
    </source>
</reference>
<dbReference type="Proteomes" id="UP000049979">
    <property type="component" value="Unassembled WGS sequence"/>
</dbReference>
<evidence type="ECO:0000313" key="3">
    <source>
        <dbReference type="EMBL" id="CRL38850.1"/>
    </source>
</evidence>
<feature type="domain" description="DUF5717" evidence="1">
    <location>
        <begin position="876"/>
        <end position="1179"/>
    </location>
</feature>
<dbReference type="InterPro" id="IPR043775">
    <property type="entry name" value="DUF5717_N"/>
</dbReference>
<feature type="domain" description="DUF5717" evidence="2">
    <location>
        <begin position="1"/>
        <end position="870"/>
    </location>
</feature>
<sequence length="1182" mass="139076">MQKRIRQIAAGKFESDQPSLSISDEELFLTVTEGQEYTGEFEITSENHIPVRGIVYSTHPRMECLTPQFEGENIRIRYQFHSKGLVEGQEEKGAFVILCNQSVHSLSFCVSISRLYAQTATGAIRSLSDFTALAKENWQEAYQLFYHKSFPNILKAKETKEKMYYQGILAAKPSSQNLEEFLVAAGRKEQIHFTISETDCRFDALTESQQQKIEIKKSEWGYLELAITSDAAFVQPAQTQITSEDFLGSTFVLKYIVDYDRMHAGNNYAKITFSSVYETKVLEIYAHKGEKQKSKEQKEHAKIRECQSGLVELYEAFRLKKIVTGVWANESVERLNQLHAMLPDQVMYPLMKAQALVINHQKQEAEWILEEFKREWPDHHTPEWGYYLYIMTLLEREPAYVDRMTHEIEMIFHENPDSALLFWVLSFLEEEYYNNSAHKLRAIAHWVMSGCVSPYLYLEAYDLISHDPYLLTKLGRFEVRILRWAIRHQVLTKELAAQIFEVVEMNQGFHPVHFELMQAAYGTEEKPEYVGQICSYLIRTQQFDTKFHHWYEKGIELELRITGLYEAYLMSLDEREIASVPKIIRMYFQYDSNLPYRKMAILYNNIIASKESEPEIYEQYRRVMSRFAMEQIEQEHVDDNLAVVYEDMLELGLVNEELAKCLSNILFAHKLVIMQPHMVRAIVYQKQMKDPQIVPIVNGCAYVSLFCREYAILFEDGKGQRYIHSVPYRLDSLMDAGSYLEKCTALAPEELPYIVSHFGEKPDHHMFDAKEEKFFRRVLFAQELDTEYQSYFSREIVRYYQKKEQKPLVEQYLEQADYEQMPQAVRQYMMESLADWRMYDRLYEQMQEYGLDQIGSSAKVAVATYLLDAMEEREQDEELLLLCTSAFLNKKYNDRILQYLSDFYSGPVETMLRLWRAAQDFELRTRDLEERILEQMLYTDMDLMQALEVFAHYYESGGQELIVLAVITVFAQNYFVKEAALPKQILAIIRRRYQSGKKLNDACKLALLKSFSGMSSLQEAQYEAADVLLAEFTGRNMNFSFYKRLDRRLVQKYHLYDKIYVEHRTNPKKHVVLHYSRDEDGEQFHEVDMPNVYAGIFVETFVVFFGEEIQYYITEEYKNKVVSTESNRLTCNDIYAQKDESRYNLINQMLISETLSDEVSMFQTMKQYAGYDEVTKKVFKLL</sequence>
<dbReference type="STRING" id="301302.ERS852420_01174"/>
<dbReference type="RefSeq" id="WP_055067936.1">
    <property type="nucleotide sequence ID" value="NZ_CP173697.1"/>
</dbReference>
<protein>
    <recommendedName>
        <fullName evidence="5">DUF5717 domain-containing protein</fullName>
    </recommendedName>
</protein>
<evidence type="ECO:0000259" key="2">
    <source>
        <dbReference type="Pfam" id="PF18984"/>
    </source>
</evidence>
<name>A0A0M6WNH2_9FIRM</name>
<gene>
    <name evidence="3" type="ORF">M72_07921</name>
</gene>
<evidence type="ECO:0008006" key="5">
    <source>
        <dbReference type="Google" id="ProtNLM"/>
    </source>
</evidence>
<dbReference type="InterPro" id="IPR043774">
    <property type="entry name" value="DUF5717_C"/>
</dbReference>